<dbReference type="SUPFAM" id="SSF48452">
    <property type="entry name" value="TPR-like"/>
    <property type="match status" value="1"/>
</dbReference>
<evidence type="ECO:0000256" key="3">
    <source>
        <dbReference type="ARBA" id="ARBA00023139"/>
    </source>
</evidence>
<dbReference type="Pfam" id="PF13525">
    <property type="entry name" value="YfiO"/>
    <property type="match status" value="1"/>
</dbReference>
<evidence type="ECO:0000256" key="5">
    <source>
        <dbReference type="ARBA" id="ARBA00023288"/>
    </source>
</evidence>
<dbReference type="HAMAP" id="MF_00922">
    <property type="entry name" value="OM_assembly_BamD"/>
    <property type="match status" value="1"/>
</dbReference>
<evidence type="ECO:0000313" key="10">
    <source>
        <dbReference type="Proteomes" id="UP000005744"/>
    </source>
</evidence>
<keyword evidence="4 6" id="KW-0998">Cell outer membrane</keyword>
<evidence type="ECO:0000256" key="1">
    <source>
        <dbReference type="ARBA" id="ARBA00022729"/>
    </source>
</evidence>
<feature type="domain" description="Outer membrane lipoprotein BamD-like" evidence="8">
    <location>
        <begin position="31"/>
        <end position="233"/>
    </location>
</feature>
<comment type="similarity">
    <text evidence="6">Belongs to the BamD family.</text>
</comment>
<keyword evidence="3 6" id="KW-0564">Palmitate</keyword>
<dbReference type="AlphaFoldDB" id="I3CKM0"/>
<evidence type="ECO:0000259" key="8">
    <source>
        <dbReference type="Pfam" id="PF13525"/>
    </source>
</evidence>
<dbReference type="InterPro" id="IPR017689">
    <property type="entry name" value="BamD"/>
</dbReference>
<comment type="subunit">
    <text evidence="6">Part of the Bam complex.</text>
</comment>
<dbReference type="PROSITE" id="PS51257">
    <property type="entry name" value="PROKAR_LIPOPROTEIN"/>
    <property type="match status" value="1"/>
</dbReference>
<feature type="signal peptide" evidence="7">
    <location>
        <begin position="1"/>
        <end position="20"/>
    </location>
</feature>
<name>I3CKM0_9GAMM</name>
<reference evidence="9 10" key="1">
    <citation type="submission" date="2011-11" db="EMBL/GenBank/DDBJ databases">
        <title>Improved High-Quality Draft sequence of Beggiatoa alba B18lD.</title>
        <authorList>
            <consortium name="US DOE Joint Genome Institute"/>
            <person name="Lucas S."/>
            <person name="Han J."/>
            <person name="Lapidus A."/>
            <person name="Cheng J.-F."/>
            <person name="Goodwin L."/>
            <person name="Pitluck S."/>
            <person name="Peters L."/>
            <person name="Mikhailova N."/>
            <person name="Held B."/>
            <person name="Detter J.C."/>
            <person name="Han C."/>
            <person name="Tapia R."/>
            <person name="Land M."/>
            <person name="Hauser L."/>
            <person name="Kyrpides N."/>
            <person name="Ivanova N."/>
            <person name="Pagani I."/>
            <person name="Samuel K."/>
            <person name="Teske A."/>
            <person name="Mueller J."/>
            <person name="Woyke T."/>
        </authorList>
    </citation>
    <scope>NUCLEOTIDE SEQUENCE [LARGE SCALE GENOMIC DNA]</scope>
    <source>
        <strain evidence="9 10">B18LD</strain>
    </source>
</reference>
<proteinExistence type="inferred from homology"/>
<evidence type="ECO:0000256" key="4">
    <source>
        <dbReference type="ARBA" id="ARBA00023237"/>
    </source>
</evidence>
<evidence type="ECO:0000256" key="6">
    <source>
        <dbReference type="HAMAP-Rule" id="MF_00922"/>
    </source>
</evidence>
<dbReference type="EMBL" id="JH600070">
    <property type="protein sequence ID" value="EIJ44163.1"/>
    <property type="molecule type" value="Genomic_DNA"/>
</dbReference>
<comment type="function">
    <text evidence="6">Part of the outer membrane protein assembly complex, which is involved in assembly and insertion of beta-barrel proteins into the outer membrane.</text>
</comment>
<dbReference type="RefSeq" id="WP_002691987.1">
    <property type="nucleotide sequence ID" value="NZ_JH600070.1"/>
</dbReference>
<dbReference type="PANTHER" id="PTHR37423">
    <property type="entry name" value="SOLUBLE LYTIC MUREIN TRANSGLYCOSYLASE-RELATED"/>
    <property type="match status" value="1"/>
</dbReference>
<gene>
    <name evidence="6" type="primary">bamD</name>
    <name evidence="9" type="ORF">BegalDRAFT_3345</name>
</gene>
<dbReference type="eggNOG" id="COG4105">
    <property type="taxonomic scope" value="Bacteria"/>
</dbReference>
<dbReference type="Proteomes" id="UP000005744">
    <property type="component" value="Unassembled WGS sequence"/>
</dbReference>
<keyword evidence="2 6" id="KW-0472">Membrane</keyword>
<keyword evidence="10" id="KW-1185">Reference proteome</keyword>
<protein>
    <recommendedName>
        <fullName evidence="6">Outer membrane protein assembly factor BamD</fullName>
    </recommendedName>
</protein>
<evidence type="ECO:0000256" key="7">
    <source>
        <dbReference type="SAM" id="SignalP"/>
    </source>
</evidence>
<dbReference type="PANTHER" id="PTHR37423:SF1">
    <property type="entry name" value="OUTER MEMBRANE PROTEIN ASSEMBLY FACTOR BAMD"/>
    <property type="match status" value="1"/>
</dbReference>
<dbReference type="HOGENOM" id="CLU_065982_0_1_6"/>
<dbReference type="NCBIfam" id="TIGR03302">
    <property type="entry name" value="OM_YfiO"/>
    <property type="match status" value="1"/>
</dbReference>
<sequence>MKHYLLVWVLLVVVSGCSSFGSTKDPTEDWTVEQLYNNAKKELAEGNYPTSIEYYEKLEARFPFGVYAQQAQLDVIYAYYKDDQADAAIIAADRFIRLYPRHPSVDYAYYLKGLVNFERDRGFFDRFLPIDKAQRDQHATTESFQNFSELITRFPDSPYAKDAQQRMIYLRNNLASHELYIAKYYIVRGAYVAAVNRAKRVVENYQGTPAVPDALVLMAKIYKAMGMQDLSDSALEVLKHNYPTHQGIQEIEALTVQG</sequence>
<dbReference type="CDD" id="cd15830">
    <property type="entry name" value="BamD"/>
    <property type="match status" value="1"/>
</dbReference>
<evidence type="ECO:0000256" key="2">
    <source>
        <dbReference type="ARBA" id="ARBA00023136"/>
    </source>
</evidence>
<dbReference type="GO" id="GO:0043165">
    <property type="term" value="P:Gram-negative-bacterium-type cell outer membrane assembly"/>
    <property type="evidence" value="ECO:0007669"/>
    <property type="project" value="UniProtKB-UniRule"/>
</dbReference>
<dbReference type="InterPro" id="IPR011990">
    <property type="entry name" value="TPR-like_helical_dom_sf"/>
</dbReference>
<accession>I3CKM0</accession>
<feature type="chain" id="PRO_5009014508" description="Outer membrane protein assembly factor BamD" evidence="7">
    <location>
        <begin position="21"/>
        <end position="258"/>
    </location>
</feature>
<dbReference type="Gene3D" id="1.25.40.10">
    <property type="entry name" value="Tetratricopeptide repeat domain"/>
    <property type="match status" value="1"/>
</dbReference>
<dbReference type="STRING" id="395493.BegalDRAFT_3345"/>
<dbReference type="OrthoDB" id="9779191at2"/>
<keyword evidence="1 6" id="KW-0732">Signal</keyword>
<comment type="subcellular location">
    <subcellularLocation>
        <location evidence="6">Cell outer membrane</location>
        <topology evidence="6">Lipid-anchor</topology>
    </subcellularLocation>
</comment>
<evidence type="ECO:0000313" key="9">
    <source>
        <dbReference type="EMBL" id="EIJ44163.1"/>
    </source>
</evidence>
<keyword evidence="5 6" id="KW-0449">Lipoprotein</keyword>
<dbReference type="GO" id="GO:1990063">
    <property type="term" value="C:Bam protein complex"/>
    <property type="evidence" value="ECO:0007669"/>
    <property type="project" value="TreeGrafter"/>
</dbReference>
<dbReference type="GO" id="GO:0051205">
    <property type="term" value="P:protein insertion into membrane"/>
    <property type="evidence" value="ECO:0007669"/>
    <property type="project" value="UniProtKB-UniRule"/>
</dbReference>
<organism evidence="9 10">
    <name type="scientific">Beggiatoa alba B18LD</name>
    <dbReference type="NCBI Taxonomy" id="395493"/>
    <lineage>
        <taxon>Bacteria</taxon>
        <taxon>Pseudomonadati</taxon>
        <taxon>Pseudomonadota</taxon>
        <taxon>Gammaproteobacteria</taxon>
        <taxon>Thiotrichales</taxon>
        <taxon>Thiotrichaceae</taxon>
        <taxon>Beggiatoa</taxon>
    </lineage>
</organism>
<dbReference type="InterPro" id="IPR039565">
    <property type="entry name" value="BamD-like"/>
</dbReference>